<dbReference type="Proteomes" id="UP001596492">
    <property type="component" value="Unassembled WGS sequence"/>
</dbReference>
<dbReference type="EMBL" id="JBHTBR010000002">
    <property type="protein sequence ID" value="MFC7290851.1"/>
    <property type="molecule type" value="Genomic_DNA"/>
</dbReference>
<name>A0ABW2IJ16_9PROT</name>
<feature type="signal peptide" evidence="1">
    <location>
        <begin position="1"/>
        <end position="19"/>
    </location>
</feature>
<sequence length="203" mass="22327">MRQTILISLLIGMSAIVSACQSTQSLKQETGVHSQVAKANIGKGVELTLPKIPGFPDKLEAVQTLIARHDGRTQALQAVVSAQSDHVNVVMMLANGPRVMEVDWTQIDLIETRSSFAPDALSGLNILADMFLVFWPANAVENALSEGTYISQTDGKRLIYNDTRQLVEIMYYTKDARGRDHYVLTNFDLGYSLTIYSDAMTAS</sequence>
<comment type="caution">
    <text evidence="2">The sequence shown here is derived from an EMBL/GenBank/DDBJ whole genome shotgun (WGS) entry which is preliminary data.</text>
</comment>
<evidence type="ECO:0000313" key="3">
    <source>
        <dbReference type="Proteomes" id="UP001596492"/>
    </source>
</evidence>
<organism evidence="2 3">
    <name type="scientific">Hirschia litorea</name>
    <dbReference type="NCBI Taxonomy" id="1199156"/>
    <lineage>
        <taxon>Bacteria</taxon>
        <taxon>Pseudomonadati</taxon>
        <taxon>Pseudomonadota</taxon>
        <taxon>Alphaproteobacteria</taxon>
        <taxon>Hyphomonadales</taxon>
        <taxon>Hyphomonadaceae</taxon>
        <taxon>Hirschia</taxon>
    </lineage>
</organism>
<keyword evidence="3" id="KW-1185">Reference proteome</keyword>
<feature type="chain" id="PRO_5046596756" evidence="1">
    <location>
        <begin position="20"/>
        <end position="203"/>
    </location>
</feature>
<protein>
    <submittedName>
        <fullName evidence="2">DUF3261 domain-containing protein</fullName>
    </submittedName>
</protein>
<evidence type="ECO:0000313" key="2">
    <source>
        <dbReference type="EMBL" id="MFC7290851.1"/>
    </source>
</evidence>
<evidence type="ECO:0000256" key="1">
    <source>
        <dbReference type="SAM" id="SignalP"/>
    </source>
</evidence>
<dbReference type="PROSITE" id="PS51257">
    <property type="entry name" value="PROKAR_LIPOPROTEIN"/>
    <property type="match status" value="1"/>
</dbReference>
<dbReference type="RefSeq" id="WP_382166055.1">
    <property type="nucleotide sequence ID" value="NZ_JBHTBR010000002.1"/>
</dbReference>
<keyword evidence="1" id="KW-0732">Signal</keyword>
<gene>
    <name evidence="2" type="ORF">ACFQS8_04435</name>
</gene>
<accession>A0ABW2IJ16</accession>
<dbReference type="InterPro" id="IPR021675">
    <property type="entry name" value="DUF3261"/>
</dbReference>
<reference evidence="3" key="1">
    <citation type="journal article" date="2019" name="Int. J. Syst. Evol. Microbiol.">
        <title>The Global Catalogue of Microorganisms (GCM) 10K type strain sequencing project: providing services to taxonomists for standard genome sequencing and annotation.</title>
        <authorList>
            <consortium name="The Broad Institute Genomics Platform"/>
            <consortium name="The Broad Institute Genome Sequencing Center for Infectious Disease"/>
            <person name="Wu L."/>
            <person name="Ma J."/>
        </authorList>
    </citation>
    <scope>NUCLEOTIDE SEQUENCE [LARGE SCALE GENOMIC DNA]</scope>
    <source>
        <strain evidence="3">CCUG 51308</strain>
    </source>
</reference>
<dbReference type="Pfam" id="PF11659">
    <property type="entry name" value="DUF3261"/>
    <property type="match status" value="1"/>
</dbReference>
<proteinExistence type="predicted"/>